<dbReference type="GO" id="GO:0005663">
    <property type="term" value="C:DNA replication factor C complex"/>
    <property type="evidence" value="ECO:0007669"/>
    <property type="project" value="InterPro"/>
</dbReference>
<dbReference type="STRING" id="50990.A0A4Y7PTS4"/>
<dbReference type="GO" id="GO:0005524">
    <property type="term" value="F:ATP binding"/>
    <property type="evidence" value="ECO:0007669"/>
    <property type="project" value="UniProtKB-UniRule"/>
</dbReference>
<feature type="domain" description="BRCT" evidence="12">
    <location>
        <begin position="327"/>
        <end position="408"/>
    </location>
</feature>
<keyword evidence="4" id="KW-0597">Phosphoprotein</keyword>
<dbReference type="FunFam" id="3.40.50.10190:FF:000001">
    <property type="entry name" value="Replication factor C subunit 1"/>
    <property type="match status" value="1"/>
</dbReference>
<protein>
    <recommendedName>
        <fullName evidence="3 10">Replication factor C subunit 1</fullName>
    </recommendedName>
</protein>
<dbReference type="SMART" id="SM00382">
    <property type="entry name" value="AAA"/>
    <property type="match status" value="1"/>
</dbReference>
<feature type="region of interest" description="Disordered" evidence="11">
    <location>
        <begin position="1"/>
        <end position="305"/>
    </location>
</feature>
<evidence type="ECO:0000256" key="1">
    <source>
        <dbReference type="ARBA" id="ARBA00004123"/>
    </source>
</evidence>
<dbReference type="GO" id="GO:0016887">
    <property type="term" value="F:ATP hydrolysis activity"/>
    <property type="evidence" value="ECO:0007669"/>
    <property type="project" value="InterPro"/>
</dbReference>
<feature type="compositionally biased region" description="Polar residues" evidence="11">
    <location>
        <begin position="34"/>
        <end position="48"/>
    </location>
</feature>
<sequence length="1028" mass="111443">MAPTASQTSKSKPAGADIRAFFGGGASQGAKPTPKQTKIGSSQPSQGAARSAAIEIDDDDQPSKSSAVKRKKNNIMISSDEEEEEKRITPPRKKSTPTPRPSASETVKPKEKPKSKQKDNDADKYPTPISKPTKSTPNQSKPSSSKKAVPWKSKATDDDDSLDDDDDVVLTKPSKSSPSTSKHFAKENGTTKKAPRKSRTEDDDDDFIVDDDDEPIRKKPRPSASKAEKSSGAGKKAPRKSKVVDDDEESAEETEDGKKKGKAKAKAKPKAATKGDTKSSAKSTEKLEAKKADAQPSGSSNKVNWAQVKAMKSAGPAAPGSKAIPDGEPNCLAGLSFVFTGELTAFSRDEAVDLAKRYGGRVTGQPSSVTSFVVLGEHAGPAKIKAIEKHGLKTLSEDEFLNLIATRKGVLDAKTKAKMEKEEQKIQEAAKEMEKAERKAEKANASSGSSKPDLKSQLWTVRYAPQTLKEICGNKGQVEKLQSWLHDWSSSLKCGFNKPGKHGTNLYRAILISGPPGIGKTTAAHLAAKAEGFTPIELNASDARSKKLVEAGTNINNTSLDGWMGGGQLTNALGIEITNKSCLIMDEVDGMSAGDRGGVGALNALIKKTKIPIICIANDGGAMKLKPLTGTTFKLPFKKPEAASIRSRILTIAFKEKMKIPANVVDQLVAGAQSDIRQVVNMLSTWKLSSDSMDFDEGKNLAKLNEKYSVMTPFNVINKMLGPYLFSPTARESLSDKMELYFHDHSFVPLFVQENYLKTEPAKLRNFDGPEKQIEHLRLMDRAASSISDGDLVDALIHSPEQHWSLMPLHGVLSAVRPASFIYGMGSGYGGPNAMSFPQWLGQNSKQGKLKRQLGDVQIRMRLKVSGDKPEIRQHYLPALLPRLVKPLIDVGASAVDEVIEVMDEYFITKEEWDTIVELGLDQNKDELILKKISAATKTQLTRKYNASEHPVPFHKAQEFGKVPKKLAGGPAPDLEEAFDLDEDVDDEPETKMDDDSDDISKDKLIKQSKSKGKGKATATTAKGKAKT</sequence>
<dbReference type="CDD" id="cd18140">
    <property type="entry name" value="HLD_clamp_RFC"/>
    <property type="match status" value="1"/>
</dbReference>
<evidence type="ECO:0000256" key="8">
    <source>
        <dbReference type="ARBA" id="ARBA00023125"/>
    </source>
</evidence>
<feature type="compositionally biased region" description="Basic residues" evidence="11">
    <location>
        <begin position="259"/>
        <end position="271"/>
    </location>
</feature>
<evidence type="ECO:0000256" key="2">
    <source>
        <dbReference type="ARBA" id="ARBA00006116"/>
    </source>
</evidence>
<dbReference type="GO" id="GO:0003689">
    <property type="term" value="F:DNA clamp loader activity"/>
    <property type="evidence" value="ECO:0007669"/>
    <property type="project" value="UniProtKB-UniRule"/>
</dbReference>
<name>A0A4Y7PTS4_9AGAM</name>
<dbReference type="Gene3D" id="1.20.272.10">
    <property type="match status" value="1"/>
</dbReference>
<feature type="compositionally biased region" description="Acidic residues" evidence="11">
    <location>
        <begin position="157"/>
        <end position="168"/>
    </location>
</feature>
<evidence type="ECO:0000256" key="9">
    <source>
        <dbReference type="ARBA" id="ARBA00023242"/>
    </source>
</evidence>
<dbReference type="InterPro" id="IPR027417">
    <property type="entry name" value="P-loop_NTPase"/>
</dbReference>
<dbReference type="FunFam" id="1.10.8.60:FF:000021">
    <property type="entry name" value="Replication factor C subunit 1"/>
    <property type="match status" value="1"/>
</dbReference>
<feature type="compositionally biased region" description="Basic and acidic residues" evidence="11">
    <location>
        <begin position="990"/>
        <end position="1006"/>
    </location>
</feature>
<keyword evidence="5 10" id="KW-0235">DNA replication</keyword>
<dbReference type="GO" id="GO:0006281">
    <property type="term" value="P:DNA repair"/>
    <property type="evidence" value="ECO:0007669"/>
    <property type="project" value="InterPro"/>
</dbReference>
<dbReference type="PANTHER" id="PTHR23389">
    <property type="entry name" value="CHROMOSOME TRANSMISSION FIDELITY FACTOR 18"/>
    <property type="match status" value="1"/>
</dbReference>
<feature type="compositionally biased region" description="Acidic residues" evidence="11">
    <location>
        <begin position="974"/>
        <end position="989"/>
    </location>
</feature>
<feature type="compositionally biased region" description="Low complexity" evidence="11">
    <location>
        <begin position="171"/>
        <end position="182"/>
    </location>
</feature>
<proteinExistence type="inferred from homology"/>
<dbReference type="InterPro" id="IPR003593">
    <property type="entry name" value="AAA+_ATPase"/>
</dbReference>
<feature type="compositionally biased region" description="Basic and acidic residues" evidence="11">
    <location>
        <begin position="431"/>
        <end position="442"/>
    </location>
</feature>
<evidence type="ECO:0000313" key="14">
    <source>
        <dbReference type="Proteomes" id="UP000294933"/>
    </source>
</evidence>
<feature type="compositionally biased region" description="Basic and acidic residues" evidence="11">
    <location>
        <begin position="107"/>
        <end position="124"/>
    </location>
</feature>
<dbReference type="InterPro" id="IPR001357">
    <property type="entry name" value="BRCT_dom"/>
</dbReference>
<dbReference type="VEuPathDB" id="FungiDB:BD410DRAFT_900883"/>
<dbReference type="Pfam" id="PF08519">
    <property type="entry name" value="RFC1"/>
    <property type="match status" value="1"/>
</dbReference>
<evidence type="ECO:0000256" key="5">
    <source>
        <dbReference type="ARBA" id="ARBA00022705"/>
    </source>
</evidence>
<feature type="compositionally biased region" description="Low complexity" evidence="11">
    <location>
        <begin position="1016"/>
        <end position="1028"/>
    </location>
</feature>
<dbReference type="Pfam" id="PF00533">
    <property type="entry name" value="BRCT"/>
    <property type="match status" value="1"/>
</dbReference>
<dbReference type="GO" id="GO:0005634">
    <property type="term" value="C:nucleus"/>
    <property type="evidence" value="ECO:0007669"/>
    <property type="project" value="UniProtKB-SubCell"/>
</dbReference>
<evidence type="ECO:0000256" key="10">
    <source>
        <dbReference type="PIRNR" id="PIRNR036578"/>
    </source>
</evidence>
<keyword evidence="6 10" id="KW-0547">Nucleotide-binding</keyword>
<feature type="compositionally biased region" description="Acidic residues" evidence="11">
    <location>
        <begin position="245"/>
        <end position="255"/>
    </location>
</feature>
<dbReference type="PIRSF" id="PIRSF036578">
    <property type="entry name" value="RFC1"/>
    <property type="match status" value="1"/>
</dbReference>
<evidence type="ECO:0000256" key="6">
    <source>
        <dbReference type="ARBA" id="ARBA00022741"/>
    </source>
</evidence>
<dbReference type="SUPFAM" id="SSF52540">
    <property type="entry name" value="P-loop containing nucleoside triphosphate hydrolases"/>
    <property type="match status" value="1"/>
</dbReference>
<feature type="compositionally biased region" description="Basic and acidic residues" evidence="11">
    <location>
        <begin position="273"/>
        <end position="293"/>
    </location>
</feature>
<dbReference type="Gene3D" id="3.40.50.300">
    <property type="entry name" value="P-loop containing nucleotide triphosphate hydrolases"/>
    <property type="match status" value="1"/>
</dbReference>
<evidence type="ECO:0000259" key="12">
    <source>
        <dbReference type="PROSITE" id="PS50172"/>
    </source>
</evidence>
<dbReference type="CDD" id="cd00009">
    <property type="entry name" value="AAA"/>
    <property type="match status" value="1"/>
</dbReference>
<keyword evidence="7 10" id="KW-0067">ATP-binding</keyword>
<feature type="compositionally biased region" description="Polar residues" evidence="11">
    <location>
        <begin position="1"/>
        <end position="11"/>
    </location>
</feature>
<dbReference type="PANTHER" id="PTHR23389:SF6">
    <property type="entry name" value="REPLICATION FACTOR C SUBUNIT 1"/>
    <property type="match status" value="1"/>
</dbReference>
<dbReference type="InterPro" id="IPR012178">
    <property type="entry name" value="RFC1"/>
</dbReference>
<dbReference type="InterPro" id="IPR036420">
    <property type="entry name" value="BRCT_dom_sf"/>
</dbReference>
<dbReference type="SMART" id="SM00292">
    <property type="entry name" value="BRCT"/>
    <property type="match status" value="1"/>
</dbReference>
<evidence type="ECO:0000256" key="11">
    <source>
        <dbReference type="SAM" id="MobiDB-lite"/>
    </source>
</evidence>
<dbReference type="SUPFAM" id="SSF52113">
    <property type="entry name" value="BRCT domain"/>
    <property type="match status" value="1"/>
</dbReference>
<comment type="subcellular location">
    <subcellularLocation>
        <location evidence="1 10">Nucleus</location>
    </subcellularLocation>
</comment>
<dbReference type="FunFam" id="3.40.50.300:FF:000395">
    <property type="entry name" value="Replication factor C subunit 1"/>
    <property type="match status" value="1"/>
</dbReference>
<dbReference type="GO" id="GO:0006271">
    <property type="term" value="P:DNA strand elongation involved in DNA replication"/>
    <property type="evidence" value="ECO:0007669"/>
    <property type="project" value="UniProtKB-ARBA"/>
</dbReference>
<keyword evidence="9 10" id="KW-0539">Nucleus</keyword>
<keyword evidence="8" id="KW-0238">DNA-binding</keyword>
<reference evidence="13 14" key="1">
    <citation type="submission" date="2018-06" db="EMBL/GenBank/DDBJ databases">
        <title>A transcriptomic atlas of mushroom development highlights an independent origin of complex multicellularity.</title>
        <authorList>
            <consortium name="DOE Joint Genome Institute"/>
            <person name="Krizsan K."/>
            <person name="Almasi E."/>
            <person name="Merenyi Z."/>
            <person name="Sahu N."/>
            <person name="Viragh M."/>
            <person name="Koszo T."/>
            <person name="Mondo S."/>
            <person name="Kiss B."/>
            <person name="Balint B."/>
            <person name="Kues U."/>
            <person name="Barry K."/>
            <person name="Hegedus J.C."/>
            <person name="Henrissat B."/>
            <person name="Johnson J."/>
            <person name="Lipzen A."/>
            <person name="Ohm R."/>
            <person name="Nagy I."/>
            <person name="Pangilinan J."/>
            <person name="Yan J."/>
            <person name="Xiong Y."/>
            <person name="Grigoriev I.V."/>
            <person name="Hibbett D.S."/>
            <person name="Nagy L.G."/>
        </authorList>
    </citation>
    <scope>NUCLEOTIDE SEQUENCE [LARGE SCALE GENOMIC DNA]</scope>
    <source>
        <strain evidence="13 14">SZMC22713</strain>
    </source>
</reference>
<dbReference type="AlphaFoldDB" id="A0A4Y7PTS4"/>
<dbReference type="Pfam" id="PF00004">
    <property type="entry name" value="AAA"/>
    <property type="match status" value="1"/>
</dbReference>
<comment type="similarity">
    <text evidence="2 10">Belongs to the activator 1 large subunit family.</text>
</comment>
<feature type="compositionally biased region" description="Low complexity" evidence="11">
    <location>
        <begin position="126"/>
        <end position="137"/>
    </location>
</feature>
<dbReference type="InterPro" id="IPR008921">
    <property type="entry name" value="DNA_pol3_clamp-load_cplx_C"/>
</dbReference>
<dbReference type="SUPFAM" id="SSF48019">
    <property type="entry name" value="post-AAA+ oligomerization domain-like"/>
    <property type="match status" value="1"/>
</dbReference>
<accession>A0A4Y7PTS4</accession>
<dbReference type="Pfam" id="PF25361">
    <property type="entry name" value="AAA_lid_RFC1"/>
    <property type="match status" value="1"/>
</dbReference>
<keyword evidence="14" id="KW-1185">Reference proteome</keyword>
<dbReference type="InterPro" id="IPR047854">
    <property type="entry name" value="RFC_lid"/>
</dbReference>
<dbReference type="EMBL" id="ML170208">
    <property type="protein sequence ID" value="TDL18441.1"/>
    <property type="molecule type" value="Genomic_DNA"/>
</dbReference>
<evidence type="ECO:0000313" key="13">
    <source>
        <dbReference type="EMBL" id="TDL18441.1"/>
    </source>
</evidence>
<dbReference type="OrthoDB" id="446168at2759"/>
<feature type="region of interest" description="Disordered" evidence="11">
    <location>
        <begin position="431"/>
        <end position="453"/>
    </location>
</feature>
<dbReference type="GO" id="GO:0003677">
    <property type="term" value="F:DNA binding"/>
    <property type="evidence" value="ECO:0007669"/>
    <property type="project" value="UniProtKB-KW"/>
</dbReference>
<feature type="compositionally biased region" description="Acidic residues" evidence="11">
    <location>
        <begin position="201"/>
        <end position="214"/>
    </location>
</feature>
<organism evidence="13 14">
    <name type="scientific">Rickenella mellea</name>
    <dbReference type="NCBI Taxonomy" id="50990"/>
    <lineage>
        <taxon>Eukaryota</taxon>
        <taxon>Fungi</taxon>
        <taxon>Dikarya</taxon>
        <taxon>Basidiomycota</taxon>
        <taxon>Agaricomycotina</taxon>
        <taxon>Agaricomycetes</taxon>
        <taxon>Hymenochaetales</taxon>
        <taxon>Rickenellaceae</taxon>
        <taxon>Rickenella</taxon>
    </lineage>
</organism>
<evidence type="ECO:0000256" key="7">
    <source>
        <dbReference type="ARBA" id="ARBA00022840"/>
    </source>
</evidence>
<dbReference type="InterPro" id="IPR003959">
    <property type="entry name" value="ATPase_AAA_core"/>
</dbReference>
<dbReference type="InterPro" id="IPR013725">
    <property type="entry name" value="DNA_replication_fac_RFC1_C"/>
</dbReference>
<dbReference type="PROSITE" id="PS50172">
    <property type="entry name" value="BRCT"/>
    <property type="match status" value="1"/>
</dbReference>
<dbReference type="Proteomes" id="UP000294933">
    <property type="component" value="Unassembled WGS sequence"/>
</dbReference>
<evidence type="ECO:0000256" key="4">
    <source>
        <dbReference type="ARBA" id="ARBA00022553"/>
    </source>
</evidence>
<dbReference type="Gene3D" id="1.10.8.60">
    <property type="match status" value="1"/>
</dbReference>
<gene>
    <name evidence="13" type="ORF">BD410DRAFT_900883</name>
</gene>
<dbReference type="Gene3D" id="3.40.50.10190">
    <property type="entry name" value="BRCT domain"/>
    <property type="match status" value="1"/>
</dbReference>
<evidence type="ECO:0000256" key="3">
    <source>
        <dbReference type="ARBA" id="ARBA00020401"/>
    </source>
</evidence>
<feature type="region of interest" description="Disordered" evidence="11">
    <location>
        <begin position="946"/>
        <end position="1028"/>
    </location>
</feature>
<dbReference type="FunFam" id="1.20.272.10:FF:000005">
    <property type="entry name" value="Replication factor C subunit 1"/>
    <property type="match status" value="1"/>
</dbReference>